<accession>A0ABP3TQ01</accession>
<evidence type="ECO:0008006" key="3">
    <source>
        <dbReference type="Google" id="ProtNLM"/>
    </source>
</evidence>
<organism evidence="1 2">
    <name type="scientific">Aquimarina litoralis</name>
    <dbReference type="NCBI Taxonomy" id="584605"/>
    <lineage>
        <taxon>Bacteria</taxon>
        <taxon>Pseudomonadati</taxon>
        <taxon>Bacteroidota</taxon>
        <taxon>Flavobacteriia</taxon>
        <taxon>Flavobacteriales</taxon>
        <taxon>Flavobacteriaceae</taxon>
        <taxon>Aquimarina</taxon>
    </lineage>
</organism>
<proteinExistence type="predicted"/>
<dbReference type="EMBL" id="BAAAGE010000001">
    <property type="protein sequence ID" value="GAA0715284.1"/>
    <property type="molecule type" value="Genomic_DNA"/>
</dbReference>
<protein>
    <recommendedName>
        <fullName evidence="3">Outer membrane lipoprotein-sorting protein</fullName>
    </recommendedName>
</protein>
<reference evidence="2" key="1">
    <citation type="journal article" date="2019" name="Int. J. Syst. Evol. Microbiol.">
        <title>The Global Catalogue of Microorganisms (GCM) 10K type strain sequencing project: providing services to taxonomists for standard genome sequencing and annotation.</title>
        <authorList>
            <consortium name="The Broad Institute Genomics Platform"/>
            <consortium name="The Broad Institute Genome Sequencing Center for Infectious Disease"/>
            <person name="Wu L."/>
            <person name="Ma J."/>
        </authorList>
    </citation>
    <scope>NUCLEOTIDE SEQUENCE [LARGE SCALE GENOMIC DNA]</scope>
    <source>
        <strain evidence="2">JCM 15974</strain>
    </source>
</reference>
<sequence>MSLQCCKKQLDPKEIVLKSIEAHGGINKWKSAKELSYVKTTILYDSLGRVEQKTIQTHKNIFGAKLTAEMKWIEDSISKIVLLKNDNISIYFNGVEQKELKLKEKYHSAITGANYVIWQPFKLLDEGLYLFYEGEDVVDNKNVYTVKVIYFKEDGSPDNIWWYYFDQRTYKLLSTMVHHGDTYSYIENTKYETVTGLSLNKERKSYRVDSLRNKKFLRADYFYKILEFN</sequence>
<gene>
    <name evidence="1" type="ORF">GCM10009430_09520</name>
</gene>
<comment type="caution">
    <text evidence="1">The sequence shown here is derived from an EMBL/GenBank/DDBJ whole genome shotgun (WGS) entry which is preliminary data.</text>
</comment>
<evidence type="ECO:0000313" key="2">
    <source>
        <dbReference type="Proteomes" id="UP001501758"/>
    </source>
</evidence>
<evidence type="ECO:0000313" key="1">
    <source>
        <dbReference type="EMBL" id="GAA0715284.1"/>
    </source>
</evidence>
<dbReference type="Proteomes" id="UP001501758">
    <property type="component" value="Unassembled WGS sequence"/>
</dbReference>
<keyword evidence="2" id="KW-1185">Reference proteome</keyword>
<name>A0ABP3TQ01_9FLAO</name>